<dbReference type="Proteomes" id="UP000581135">
    <property type="component" value="Unassembled WGS sequence"/>
</dbReference>
<feature type="transmembrane region" description="Helical" evidence="6">
    <location>
        <begin position="55"/>
        <end position="74"/>
    </location>
</feature>
<protein>
    <submittedName>
        <fullName evidence="7">Formate/nitrite transporter</fullName>
    </submittedName>
</protein>
<dbReference type="PANTHER" id="PTHR30520:SF6">
    <property type="entry name" value="FORMATE_NITRATE FAMILY TRANSPORTER (EUROFUNG)"/>
    <property type="match status" value="1"/>
</dbReference>
<feature type="transmembrane region" description="Helical" evidence="6">
    <location>
        <begin position="183"/>
        <end position="204"/>
    </location>
</feature>
<dbReference type="InterPro" id="IPR000292">
    <property type="entry name" value="For/NO2_transpt"/>
</dbReference>
<accession>A0A839SXH1</accession>
<feature type="transmembrane region" description="Helical" evidence="6">
    <location>
        <begin position="255"/>
        <end position="276"/>
    </location>
</feature>
<dbReference type="PANTHER" id="PTHR30520">
    <property type="entry name" value="FORMATE TRANSPORTER-RELATED"/>
    <property type="match status" value="1"/>
</dbReference>
<dbReference type="InterPro" id="IPR024002">
    <property type="entry name" value="For/NO2_transpt_CS"/>
</dbReference>
<evidence type="ECO:0000256" key="4">
    <source>
        <dbReference type="ARBA" id="ARBA00023136"/>
    </source>
</evidence>
<evidence type="ECO:0000256" key="5">
    <source>
        <dbReference type="ARBA" id="ARBA00049660"/>
    </source>
</evidence>
<evidence type="ECO:0000256" key="1">
    <source>
        <dbReference type="ARBA" id="ARBA00004141"/>
    </source>
</evidence>
<comment type="caution">
    <text evidence="7">The sequence shown here is derived from an EMBL/GenBank/DDBJ whole genome shotgun (WGS) entry which is preliminary data.</text>
</comment>
<evidence type="ECO:0000313" key="8">
    <source>
        <dbReference type="Proteomes" id="UP000581135"/>
    </source>
</evidence>
<dbReference type="AlphaFoldDB" id="A0A839SXH1"/>
<dbReference type="EMBL" id="JACHXA010000005">
    <property type="protein sequence ID" value="MBB3065715.1"/>
    <property type="molecule type" value="Genomic_DNA"/>
</dbReference>
<evidence type="ECO:0000256" key="6">
    <source>
        <dbReference type="SAM" id="Phobius"/>
    </source>
</evidence>
<proteinExistence type="inferred from homology"/>
<reference evidence="7 8" key="1">
    <citation type="submission" date="2020-08" db="EMBL/GenBank/DDBJ databases">
        <title>Genomic Encyclopedia of Type Strains, Phase III (KMG-III): the genomes of soil and plant-associated and newly described type strains.</title>
        <authorList>
            <person name="Whitman W."/>
        </authorList>
    </citation>
    <scope>NUCLEOTIDE SEQUENCE [LARGE SCALE GENOMIC DNA]</scope>
    <source>
        <strain evidence="7 8">CECT 8803</strain>
    </source>
</reference>
<feature type="transmembrane region" description="Helical" evidence="6">
    <location>
        <begin position="211"/>
        <end position="235"/>
    </location>
</feature>
<dbReference type="InterPro" id="IPR023271">
    <property type="entry name" value="Aquaporin-like"/>
</dbReference>
<dbReference type="RefSeq" id="WP_183416546.1">
    <property type="nucleotide sequence ID" value="NZ_JACHXA010000005.1"/>
</dbReference>
<dbReference type="Pfam" id="PF01226">
    <property type="entry name" value="Form_Nir_trans"/>
    <property type="match status" value="1"/>
</dbReference>
<gene>
    <name evidence="7" type="ORF">FHR98_002011</name>
</gene>
<evidence type="ECO:0000313" key="7">
    <source>
        <dbReference type="EMBL" id="MBB3065715.1"/>
    </source>
</evidence>
<keyword evidence="4 6" id="KW-0472">Membrane</keyword>
<feature type="transmembrane region" description="Helical" evidence="6">
    <location>
        <begin position="132"/>
        <end position="154"/>
    </location>
</feature>
<name>A0A839SXH1_9PROT</name>
<organism evidence="7 8">
    <name type="scientific">Limibacillus halophilus</name>
    <dbReference type="NCBI Taxonomy" id="1579333"/>
    <lineage>
        <taxon>Bacteria</taxon>
        <taxon>Pseudomonadati</taxon>
        <taxon>Pseudomonadota</taxon>
        <taxon>Alphaproteobacteria</taxon>
        <taxon>Rhodospirillales</taxon>
        <taxon>Rhodovibrionaceae</taxon>
        <taxon>Limibacillus</taxon>
    </lineage>
</organism>
<dbReference type="PROSITE" id="PS01005">
    <property type="entry name" value="FORMATE_NITRITE_TP_1"/>
    <property type="match status" value="1"/>
</dbReference>
<comment type="subcellular location">
    <subcellularLocation>
        <location evidence="1">Membrane</location>
        <topology evidence="1">Multi-pass membrane protein</topology>
    </subcellularLocation>
</comment>
<keyword evidence="8" id="KW-1185">Reference proteome</keyword>
<evidence type="ECO:0000256" key="2">
    <source>
        <dbReference type="ARBA" id="ARBA00022692"/>
    </source>
</evidence>
<keyword evidence="3 6" id="KW-1133">Transmembrane helix</keyword>
<keyword evidence="2 6" id="KW-0812">Transmembrane</keyword>
<sequence length="282" mass="29084">MVPETQPENRSGTAPLTPPEATAPLPLDAYPPAQVAAIVESVGVKKAELPIVQTAMLGLLAGAFIAFGAMFYSLTITGSTLGFGPTRLLGGVAFSLGLVLVVVAGAELFTGNNLIVMAWVSGKITLKQVFRNWGIVYLANAFGAAGCAVLFFLAGGPGLGGGALGETTVRIAEAKAALPLSEAFFLGILCNTLVCMAVWLCMAAREVVSKVFAIVFPISAFVALGFEHSVANFYFFSMGTLAGGEFGFGDSIANLAAVTLGNVLGGGSVALVYWICYLQRAE</sequence>
<dbReference type="GO" id="GO:0005886">
    <property type="term" value="C:plasma membrane"/>
    <property type="evidence" value="ECO:0007669"/>
    <property type="project" value="TreeGrafter"/>
</dbReference>
<dbReference type="GO" id="GO:0015499">
    <property type="term" value="F:formate transmembrane transporter activity"/>
    <property type="evidence" value="ECO:0007669"/>
    <property type="project" value="TreeGrafter"/>
</dbReference>
<feature type="transmembrane region" description="Helical" evidence="6">
    <location>
        <begin position="94"/>
        <end position="120"/>
    </location>
</feature>
<evidence type="ECO:0000256" key="3">
    <source>
        <dbReference type="ARBA" id="ARBA00022989"/>
    </source>
</evidence>
<dbReference type="Gene3D" id="1.20.1080.10">
    <property type="entry name" value="Glycerol uptake facilitator protein"/>
    <property type="match status" value="1"/>
</dbReference>
<comment type="similarity">
    <text evidence="5">Belongs to the FNT transporter (TC 1.A.16) family.</text>
</comment>